<dbReference type="PROSITE" id="PS50146">
    <property type="entry name" value="DAGK"/>
    <property type="match status" value="1"/>
</dbReference>
<keyword evidence="6" id="KW-0067">ATP-binding</keyword>
<dbReference type="GO" id="GO:0016301">
    <property type="term" value="F:kinase activity"/>
    <property type="evidence" value="ECO:0007669"/>
    <property type="project" value="UniProtKB-KW"/>
</dbReference>
<dbReference type="EMBL" id="PSQG01000008">
    <property type="protein sequence ID" value="RCH44426.1"/>
    <property type="molecule type" value="Genomic_DNA"/>
</dbReference>
<dbReference type="Pfam" id="PF00781">
    <property type="entry name" value="DAGK_cat"/>
    <property type="match status" value="1"/>
</dbReference>
<comment type="cofactor">
    <cofactor evidence="1">
        <name>Mg(2+)</name>
        <dbReference type="ChEBI" id="CHEBI:18420"/>
    </cofactor>
</comment>
<dbReference type="SMART" id="SM00046">
    <property type="entry name" value="DAGKc"/>
    <property type="match status" value="1"/>
</dbReference>
<organism evidence="10 11">
    <name type="scientific">Blautia obeum</name>
    <dbReference type="NCBI Taxonomy" id="40520"/>
    <lineage>
        <taxon>Bacteria</taxon>
        <taxon>Bacillati</taxon>
        <taxon>Bacillota</taxon>
        <taxon>Clostridia</taxon>
        <taxon>Lachnospirales</taxon>
        <taxon>Lachnospiraceae</taxon>
        <taxon>Blautia</taxon>
    </lineage>
</organism>
<evidence type="ECO:0000256" key="8">
    <source>
        <dbReference type="ARBA" id="ARBA00023264"/>
    </source>
</evidence>
<gene>
    <name evidence="10" type="ORF">C4886_07240</name>
</gene>
<reference evidence="10 11" key="1">
    <citation type="submission" date="2018-02" db="EMBL/GenBank/DDBJ databases">
        <title>Complete genome sequencing of Faecalibacterium prausnitzii strains isolated from the human gut.</title>
        <authorList>
            <person name="Fitzgerald B.C."/>
            <person name="Shkoporov A.N."/>
            <person name="Ross P.R."/>
            <person name="Hill C."/>
        </authorList>
    </citation>
    <scope>NUCLEOTIDE SEQUENCE [LARGE SCALE GENOMIC DNA]</scope>
    <source>
        <strain evidence="10 11">APC942/31-1</strain>
    </source>
</reference>
<keyword evidence="5" id="KW-0418">Kinase</keyword>
<evidence type="ECO:0000256" key="3">
    <source>
        <dbReference type="ARBA" id="ARBA00022679"/>
    </source>
</evidence>
<evidence type="ECO:0000313" key="11">
    <source>
        <dbReference type="Proteomes" id="UP000253208"/>
    </source>
</evidence>
<dbReference type="NCBIfam" id="TIGR00147">
    <property type="entry name" value="YegS/Rv2252/BmrU family lipid kinase"/>
    <property type="match status" value="1"/>
</dbReference>
<evidence type="ECO:0000256" key="5">
    <source>
        <dbReference type="ARBA" id="ARBA00022777"/>
    </source>
</evidence>
<evidence type="ECO:0000256" key="4">
    <source>
        <dbReference type="ARBA" id="ARBA00022741"/>
    </source>
</evidence>
<keyword evidence="3" id="KW-0808">Transferase</keyword>
<evidence type="ECO:0000256" key="7">
    <source>
        <dbReference type="ARBA" id="ARBA00023209"/>
    </source>
</evidence>
<dbReference type="SUPFAM" id="SSF111331">
    <property type="entry name" value="NAD kinase/diacylglycerol kinase-like"/>
    <property type="match status" value="1"/>
</dbReference>
<protein>
    <recommendedName>
        <fullName evidence="9">DAGKc domain-containing protein</fullName>
    </recommendedName>
</protein>
<evidence type="ECO:0000256" key="2">
    <source>
        <dbReference type="ARBA" id="ARBA00005983"/>
    </source>
</evidence>
<dbReference type="GO" id="GO:0005524">
    <property type="term" value="F:ATP binding"/>
    <property type="evidence" value="ECO:0007669"/>
    <property type="project" value="UniProtKB-KW"/>
</dbReference>
<name>A0A367G2U4_9FIRM</name>
<dbReference type="Gene3D" id="2.60.200.40">
    <property type="match status" value="1"/>
</dbReference>
<keyword evidence="7" id="KW-0444">Lipid biosynthesis</keyword>
<dbReference type="InterPro" id="IPR017438">
    <property type="entry name" value="ATP-NAD_kinase_N"/>
</dbReference>
<dbReference type="GO" id="GO:0008654">
    <property type="term" value="P:phospholipid biosynthetic process"/>
    <property type="evidence" value="ECO:0007669"/>
    <property type="project" value="UniProtKB-KW"/>
</dbReference>
<dbReference type="InterPro" id="IPR050187">
    <property type="entry name" value="Lipid_Phosphate_FormReg"/>
</dbReference>
<accession>A0A367G2U4</accession>
<dbReference type="Proteomes" id="UP000253208">
    <property type="component" value="Unassembled WGS sequence"/>
</dbReference>
<evidence type="ECO:0000256" key="1">
    <source>
        <dbReference type="ARBA" id="ARBA00001946"/>
    </source>
</evidence>
<dbReference type="Pfam" id="PF19279">
    <property type="entry name" value="YegS_C"/>
    <property type="match status" value="1"/>
</dbReference>
<keyword evidence="7" id="KW-0443">Lipid metabolism</keyword>
<keyword evidence="8" id="KW-1208">Phospholipid metabolism</keyword>
<dbReference type="InterPro" id="IPR045540">
    <property type="entry name" value="YegS/DAGK_C"/>
</dbReference>
<sequence length="310" mass="34330">MYSFIVNPNSRSGEGRNVWNRLRSIMESQGISYQYFLTEYVGHATVLARRISAAGTPEDPVTLVTVGGDGTIYEVLTGIIDLSSVVFGFIPVGSGNDFCRSMGLPFDPFEALRSILENRRTIFMDVPVLHLGSHSYRFGISAGMGYDAAICQEVLITPGKKFLNRLHMGKLIYLMVALKQFLFLTPSPVTITLDGNKPQTFSRTWFAAVMNQKYEGGGFKFCPDASPEDGLLDVIVIEGISKLKMLFCLPSALWGKHTRIRGVHILQCRNVHITSAHSLPVHKDGESGGIQREFSVTIEKKPLKIIMPVL</sequence>
<dbReference type="PANTHER" id="PTHR12358:SF54">
    <property type="entry name" value="SPHINGOSINE KINASE RELATED PROTEIN"/>
    <property type="match status" value="1"/>
</dbReference>
<evidence type="ECO:0000256" key="6">
    <source>
        <dbReference type="ARBA" id="ARBA00022840"/>
    </source>
</evidence>
<dbReference type="Gene3D" id="3.40.50.10330">
    <property type="entry name" value="Probable inorganic polyphosphate/atp-NAD kinase, domain 1"/>
    <property type="match status" value="1"/>
</dbReference>
<dbReference type="InterPro" id="IPR001206">
    <property type="entry name" value="Diacylglycerol_kinase_cat_dom"/>
</dbReference>
<dbReference type="PANTHER" id="PTHR12358">
    <property type="entry name" value="SPHINGOSINE KINASE"/>
    <property type="match status" value="1"/>
</dbReference>
<proteinExistence type="inferred from homology"/>
<feature type="domain" description="DAGKc" evidence="9">
    <location>
        <begin position="1"/>
        <end position="133"/>
    </location>
</feature>
<dbReference type="InterPro" id="IPR005218">
    <property type="entry name" value="Diacylglycerol/lipid_kinase"/>
</dbReference>
<keyword evidence="4" id="KW-0547">Nucleotide-binding</keyword>
<dbReference type="AlphaFoldDB" id="A0A367G2U4"/>
<evidence type="ECO:0000313" key="10">
    <source>
        <dbReference type="EMBL" id="RCH44426.1"/>
    </source>
</evidence>
<evidence type="ECO:0000259" key="9">
    <source>
        <dbReference type="PROSITE" id="PS50146"/>
    </source>
</evidence>
<keyword evidence="7" id="KW-0594">Phospholipid biosynthesis</keyword>
<dbReference type="RefSeq" id="WP_110102517.1">
    <property type="nucleotide sequence ID" value="NZ_PSQG01000008.1"/>
</dbReference>
<comment type="similarity">
    <text evidence="2">Belongs to the diacylglycerol/lipid kinase family.</text>
</comment>
<dbReference type="InterPro" id="IPR016064">
    <property type="entry name" value="NAD/diacylglycerol_kinase_sf"/>
</dbReference>
<comment type="caution">
    <text evidence="10">The sequence shown here is derived from an EMBL/GenBank/DDBJ whole genome shotgun (WGS) entry which is preliminary data.</text>
</comment>